<comment type="caution">
    <text evidence="2">The sequence shown here is derived from an EMBL/GenBank/DDBJ whole genome shotgun (WGS) entry which is preliminary data.</text>
</comment>
<gene>
    <name evidence="2" type="ORF">ACRE_091240</name>
</gene>
<proteinExistence type="predicted"/>
<organism evidence="2 3">
    <name type="scientific">Hapsidospora chrysogenum (strain ATCC 11550 / CBS 779.69 / DSM 880 / IAM 14645 / JCM 23072 / IMI 49137)</name>
    <name type="common">Acremonium chrysogenum</name>
    <dbReference type="NCBI Taxonomy" id="857340"/>
    <lineage>
        <taxon>Eukaryota</taxon>
        <taxon>Fungi</taxon>
        <taxon>Dikarya</taxon>
        <taxon>Ascomycota</taxon>
        <taxon>Pezizomycotina</taxon>
        <taxon>Sordariomycetes</taxon>
        <taxon>Hypocreomycetidae</taxon>
        <taxon>Hypocreales</taxon>
        <taxon>Bionectriaceae</taxon>
        <taxon>Hapsidospora</taxon>
    </lineage>
</organism>
<dbReference type="HOGENOM" id="CLU_2170271_0_0_1"/>
<accession>A0A086SSY7</accession>
<dbReference type="AlphaFoldDB" id="A0A086SSY7"/>
<dbReference type="EMBL" id="JPKY01000349">
    <property type="protein sequence ID" value="KFH40219.1"/>
    <property type="molecule type" value="Genomic_DNA"/>
</dbReference>
<sequence length="110" mass="13312">MLRRKRRGRQDPKKVLEHVLECQECVLEALLRYDDVLDPMSNLYFKGFDFFRNKETQPGQKERWEEIRKKLPMTYAHESSSENNDEESVYDSDGYGNTRPVDLNLRERYY</sequence>
<reference evidence="3" key="1">
    <citation type="journal article" date="2014" name="Genome Announc.">
        <title>Genome sequence and annotation of Acremonium chrysogenum, producer of the beta-lactam antibiotic cephalosporin C.</title>
        <authorList>
            <person name="Terfehr D."/>
            <person name="Dahlmann T.A."/>
            <person name="Specht T."/>
            <person name="Zadra I."/>
            <person name="Kuernsteiner H."/>
            <person name="Kueck U."/>
        </authorList>
    </citation>
    <scope>NUCLEOTIDE SEQUENCE [LARGE SCALE GENOMIC DNA]</scope>
    <source>
        <strain evidence="3">ATCC 11550 / CBS 779.69 / DSM 880 / IAM 14645 / JCM 23072 / IMI 49137</strain>
    </source>
</reference>
<dbReference type="Proteomes" id="UP000029964">
    <property type="component" value="Unassembled WGS sequence"/>
</dbReference>
<evidence type="ECO:0000256" key="1">
    <source>
        <dbReference type="SAM" id="MobiDB-lite"/>
    </source>
</evidence>
<name>A0A086SSY7_HAPC1</name>
<evidence type="ECO:0000313" key="2">
    <source>
        <dbReference type="EMBL" id="KFH40219.1"/>
    </source>
</evidence>
<evidence type="ECO:0000313" key="3">
    <source>
        <dbReference type="Proteomes" id="UP000029964"/>
    </source>
</evidence>
<keyword evidence="3" id="KW-1185">Reference proteome</keyword>
<protein>
    <submittedName>
        <fullName evidence="2">Uncharacterized protein</fullName>
    </submittedName>
</protein>
<feature type="region of interest" description="Disordered" evidence="1">
    <location>
        <begin position="75"/>
        <end position="110"/>
    </location>
</feature>